<dbReference type="RefSeq" id="WP_183201807.1">
    <property type="nucleotide sequence ID" value="NZ_JACIEK010000016.1"/>
</dbReference>
<dbReference type="Proteomes" id="UP000542776">
    <property type="component" value="Unassembled WGS sequence"/>
</dbReference>
<keyword evidence="2" id="KW-0413">Isomerase</keyword>
<proteinExistence type="predicted"/>
<dbReference type="AlphaFoldDB" id="A0A7W6MLW2"/>
<organism evidence="2 3">
    <name type="scientific">Aureimonas pseudogalii</name>
    <dbReference type="NCBI Taxonomy" id="1744844"/>
    <lineage>
        <taxon>Bacteria</taxon>
        <taxon>Pseudomonadati</taxon>
        <taxon>Pseudomonadota</taxon>
        <taxon>Alphaproteobacteria</taxon>
        <taxon>Hyphomicrobiales</taxon>
        <taxon>Aurantimonadaceae</taxon>
        <taxon>Aureimonas</taxon>
    </lineage>
</organism>
<dbReference type="PANTHER" id="PTHR12110">
    <property type="entry name" value="HYDROXYPYRUVATE ISOMERASE"/>
    <property type="match status" value="1"/>
</dbReference>
<sequence>MHRAHRLSLAYLTVQGCPPEEQIRVAAAAGYDATSLRLVAPNGVDLAHPILGDAALIRRIKAATANEGISLFDAELLTLLPDTDVRHWAPAIETAAELGMPMMQITSDDADLARAADRLAGIADVAAGYAVTLAIELTRWRAMSTLADAKRLVEAAGRSNVGILIDALHLSRSGGRPDDVRTLDRDRVLYLQLCDAPAEPPASDAACIAEARGGRLMPGEGGLWLDELMSVLGPDITISVETPHAGDAALSFGARAEKAMAATRRFLDAPRSGGGGAASGRC</sequence>
<dbReference type="EMBL" id="JACIEK010000016">
    <property type="protein sequence ID" value="MBB4000180.1"/>
    <property type="molecule type" value="Genomic_DNA"/>
</dbReference>
<dbReference type="InterPro" id="IPR036237">
    <property type="entry name" value="Xyl_isomerase-like_sf"/>
</dbReference>
<evidence type="ECO:0000259" key="1">
    <source>
        <dbReference type="Pfam" id="PF01261"/>
    </source>
</evidence>
<dbReference type="PANTHER" id="PTHR12110:SF48">
    <property type="entry name" value="BLL3656 PROTEIN"/>
    <property type="match status" value="1"/>
</dbReference>
<dbReference type="SUPFAM" id="SSF51658">
    <property type="entry name" value="Xylose isomerase-like"/>
    <property type="match status" value="1"/>
</dbReference>
<protein>
    <submittedName>
        <fullName evidence="2">Sugar phosphate isomerase/epimerase</fullName>
    </submittedName>
</protein>
<feature type="domain" description="Xylose isomerase-like TIM barrel" evidence="1">
    <location>
        <begin position="24"/>
        <end position="266"/>
    </location>
</feature>
<dbReference type="GO" id="GO:0016853">
    <property type="term" value="F:isomerase activity"/>
    <property type="evidence" value="ECO:0007669"/>
    <property type="project" value="UniProtKB-KW"/>
</dbReference>
<dbReference type="PROSITE" id="PS51257">
    <property type="entry name" value="PROKAR_LIPOPROTEIN"/>
    <property type="match status" value="1"/>
</dbReference>
<dbReference type="InterPro" id="IPR050312">
    <property type="entry name" value="IolE/XylAMocC-like"/>
</dbReference>
<evidence type="ECO:0000313" key="3">
    <source>
        <dbReference type="Proteomes" id="UP000542776"/>
    </source>
</evidence>
<name>A0A7W6MLW2_9HYPH</name>
<dbReference type="Pfam" id="PF01261">
    <property type="entry name" value="AP_endonuc_2"/>
    <property type="match status" value="1"/>
</dbReference>
<keyword evidence="3" id="KW-1185">Reference proteome</keyword>
<comment type="caution">
    <text evidence="2">The sequence shown here is derived from an EMBL/GenBank/DDBJ whole genome shotgun (WGS) entry which is preliminary data.</text>
</comment>
<gene>
    <name evidence="2" type="ORF">GGR04_004056</name>
</gene>
<dbReference type="Gene3D" id="3.20.20.150">
    <property type="entry name" value="Divalent-metal-dependent TIM barrel enzymes"/>
    <property type="match status" value="1"/>
</dbReference>
<accession>A0A7W6MLW2</accession>
<dbReference type="InterPro" id="IPR013022">
    <property type="entry name" value="Xyl_isomerase-like_TIM-brl"/>
</dbReference>
<reference evidence="2 3" key="1">
    <citation type="submission" date="2020-08" db="EMBL/GenBank/DDBJ databases">
        <title>Genomic Encyclopedia of Type Strains, Phase IV (KMG-IV): sequencing the most valuable type-strain genomes for metagenomic binning, comparative biology and taxonomic classification.</title>
        <authorList>
            <person name="Goeker M."/>
        </authorList>
    </citation>
    <scope>NUCLEOTIDE SEQUENCE [LARGE SCALE GENOMIC DNA]</scope>
    <source>
        <strain evidence="2 3">DSM 102238</strain>
    </source>
</reference>
<evidence type="ECO:0000313" key="2">
    <source>
        <dbReference type="EMBL" id="MBB4000180.1"/>
    </source>
</evidence>